<dbReference type="PROSITE" id="PS52034">
    <property type="entry name" value="PEPTIDASE_M32"/>
    <property type="match status" value="1"/>
</dbReference>
<comment type="cofactor">
    <cofactor evidence="2">
        <name>Zn(2+)</name>
        <dbReference type="ChEBI" id="CHEBI:29105"/>
    </cofactor>
    <text evidence="2">Binds 1 zinc ion per subunit.</text>
</comment>
<dbReference type="GO" id="GO:0004181">
    <property type="term" value="F:metallocarboxypeptidase activity"/>
    <property type="evidence" value="ECO:0007669"/>
    <property type="project" value="UniProtKB-UniRule"/>
</dbReference>
<dbReference type="PANTHER" id="PTHR34217">
    <property type="entry name" value="METAL-DEPENDENT CARBOXYPEPTIDASE"/>
    <property type="match status" value="1"/>
</dbReference>
<feature type="binding site" evidence="2">
    <location>
        <position position="291"/>
    </location>
    <ligand>
        <name>Zn(2+)</name>
        <dbReference type="ChEBI" id="CHEBI:29105"/>
        <note>catalytic</note>
    </ligand>
</feature>
<dbReference type="PIRSF" id="PIRSF006615">
    <property type="entry name" value="Zn_crbxpep_Taq"/>
    <property type="match status" value="1"/>
</dbReference>
<keyword evidence="5" id="KW-1185">Reference proteome</keyword>
<dbReference type="EMBL" id="FYEH01000004">
    <property type="protein sequence ID" value="SNB65088.1"/>
    <property type="molecule type" value="Genomic_DNA"/>
</dbReference>
<dbReference type="EC" id="3.4.17.19" evidence="1"/>
<dbReference type="GO" id="GO:0006508">
    <property type="term" value="P:proteolysis"/>
    <property type="evidence" value="ECO:0007669"/>
    <property type="project" value="UniProtKB-UniRule"/>
</dbReference>
<organism evidence="4 5">
    <name type="scientific">Arboricoccus pini</name>
    <dbReference type="NCBI Taxonomy" id="1963835"/>
    <lineage>
        <taxon>Bacteria</taxon>
        <taxon>Pseudomonadati</taxon>
        <taxon>Pseudomonadota</taxon>
        <taxon>Alphaproteobacteria</taxon>
        <taxon>Geminicoccales</taxon>
        <taxon>Geminicoccaceae</taxon>
        <taxon>Arboricoccus</taxon>
    </lineage>
</organism>
<accession>A0A212QZB0</accession>
<protein>
    <recommendedName>
        <fullName evidence="1">Metal-dependent carboxypeptidase</fullName>
        <ecNumber evidence="1">3.4.17.19</ecNumber>
    </recommendedName>
</protein>
<dbReference type="RefSeq" id="WP_088560770.1">
    <property type="nucleotide sequence ID" value="NZ_FYEH01000004.1"/>
</dbReference>
<keyword evidence="1" id="KW-0482">Metalloprotease</keyword>
<comment type="catalytic activity">
    <reaction evidence="1">
        <text>Release of a C-terminal amino acid with broad specificity, except for -Pro.</text>
        <dbReference type="EC" id="3.4.17.19"/>
    </reaction>
</comment>
<feature type="binding site" evidence="2">
    <location>
        <position position="265"/>
    </location>
    <ligand>
        <name>Zn(2+)</name>
        <dbReference type="ChEBI" id="CHEBI:29105"/>
        <note>catalytic</note>
    </ligand>
</feature>
<evidence type="ECO:0000313" key="4">
    <source>
        <dbReference type="EMBL" id="SNB65088.1"/>
    </source>
</evidence>
<keyword evidence="1 2" id="KW-0479">Metal-binding</keyword>
<keyword evidence="2" id="KW-0862">Zinc</keyword>
<proteinExistence type="inferred from homology"/>
<keyword evidence="1" id="KW-0645">Protease</keyword>
<dbReference type="Pfam" id="PF02074">
    <property type="entry name" value="Peptidase_M32"/>
    <property type="match status" value="1"/>
</dbReference>
<feature type="binding site" evidence="2">
    <location>
        <position position="261"/>
    </location>
    <ligand>
        <name>Zn(2+)</name>
        <dbReference type="ChEBI" id="CHEBI:29105"/>
        <note>catalytic</note>
    </ligand>
</feature>
<comment type="function">
    <text evidence="1">Broad specificity carboxypetidase that releases amino acids sequentially from the C-terminus, including neutral, aromatic, polar and basic residues.</text>
</comment>
<dbReference type="InterPro" id="IPR001333">
    <property type="entry name" value="Peptidase_M32_Taq"/>
</dbReference>
<dbReference type="SUPFAM" id="SSF55486">
    <property type="entry name" value="Metalloproteases ('zincins'), catalytic domain"/>
    <property type="match status" value="1"/>
</dbReference>
<name>A0A212QZB0_9PROT</name>
<gene>
    <name evidence="4" type="ORF">SAMN07250955_104193</name>
</gene>
<evidence type="ECO:0000256" key="1">
    <source>
        <dbReference type="PIRNR" id="PIRNR006615"/>
    </source>
</evidence>
<dbReference type="Proteomes" id="UP000197065">
    <property type="component" value="Unassembled WGS sequence"/>
</dbReference>
<dbReference type="CDD" id="cd06460">
    <property type="entry name" value="M32_Taq"/>
    <property type="match status" value="1"/>
</dbReference>
<dbReference type="GO" id="GO:0046872">
    <property type="term" value="F:metal ion binding"/>
    <property type="evidence" value="ECO:0007669"/>
    <property type="project" value="UniProtKB-KW"/>
</dbReference>
<dbReference type="PRINTS" id="PR00998">
    <property type="entry name" value="CRBOXYPTASET"/>
</dbReference>
<keyword evidence="1 4" id="KW-0121">Carboxypeptidase</keyword>
<feature type="active site" description="Proton donor/acceptor" evidence="3">
    <location>
        <position position="262"/>
    </location>
</feature>
<dbReference type="OrthoDB" id="9772308at2"/>
<evidence type="ECO:0000313" key="5">
    <source>
        <dbReference type="Proteomes" id="UP000197065"/>
    </source>
</evidence>
<dbReference type="PANTHER" id="PTHR34217:SF1">
    <property type="entry name" value="CARBOXYPEPTIDASE 1"/>
    <property type="match status" value="1"/>
</dbReference>
<dbReference type="AlphaFoldDB" id="A0A212QZB0"/>
<dbReference type="Gene3D" id="1.10.1370.30">
    <property type="match status" value="1"/>
</dbReference>
<comment type="similarity">
    <text evidence="1">Belongs to the peptidase M32 family.</text>
</comment>
<evidence type="ECO:0000256" key="2">
    <source>
        <dbReference type="PIRSR" id="PIRSR006615-1"/>
    </source>
</evidence>
<reference evidence="4 5" key="1">
    <citation type="submission" date="2017-06" db="EMBL/GenBank/DDBJ databases">
        <authorList>
            <person name="Kim H.J."/>
            <person name="Triplett B.A."/>
        </authorList>
    </citation>
    <scope>NUCLEOTIDE SEQUENCE [LARGE SCALE GENOMIC DNA]</scope>
    <source>
        <strain evidence="4 5">B29T1</strain>
    </source>
</reference>
<evidence type="ECO:0000256" key="3">
    <source>
        <dbReference type="PIRSR" id="PIRSR006615-2"/>
    </source>
</evidence>
<keyword evidence="1" id="KW-0378">Hydrolase</keyword>
<sequence length="492" mass="54136">MGKHYAALETRFKRIHDIEGVAAILSWDAQVIMPSGAVDERGEQMAALSGLAHEILVDTATGEAIEGAAGEGDLDDWARANIREAKRRYERARALDPKLVEAMTRAETITEMAWREARAKSDFELLRPKLEEIVKLTAESGRQIGQALDLPVYDALLDGFQPDLRDAAIEPLFTQLRAALPDILGEVRGRQGRPLTPVGPFPTTAQKALGRQLMETLGFDFSHGRLDESQHPFCGGTPDDIRITTRYREDELVSAVMGILHETGHALYERNLPAAYRAQPVGSARGMAVHESQSLLIEMQACKSPGFIAYLAPRLEAAFGQQPALTPENLRLIYRYVEPGYIRVDADEITYPLHIVLRHRLERAMVNGDLRVADLPGAWNEGMKELLGIVPPDHARGCLQDIHWPSGAFGYFPCYTLGALLAAQLFTTAQAAIPSLDDKLSAGEFGPLVGWLREKVHSQGSRLPIGCLVEQATGAPLTADAFLSHLRGRYLN</sequence>